<evidence type="ECO:0000256" key="7">
    <source>
        <dbReference type="ARBA" id="ARBA00023012"/>
    </source>
</evidence>
<evidence type="ECO:0000256" key="2">
    <source>
        <dbReference type="ARBA" id="ARBA00004236"/>
    </source>
</evidence>
<evidence type="ECO:0000259" key="9">
    <source>
        <dbReference type="PROSITE" id="PS50109"/>
    </source>
</evidence>
<dbReference type="EC" id="2.7.13.3" evidence="3"/>
<dbReference type="Pfam" id="PF08448">
    <property type="entry name" value="PAS_4"/>
    <property type="match status" value="1"/>
</dbReference>
<dbReference type="SMART" id="SM00065">
    <property type="entry name" value="GAF"/>
    <property type="match status" value="2"/>
</dbReference>
<dbReference type="SUPFAM" id="SSF55874">
    <property type="entry name" value="ATPase domain of HSP90 chaperone/DNA topoisomerase II/histidine kinase"/>
    <property type="match status" value="1"/>
</dbReference>
<dbReference type="PRINTS" id="PR00344">
    <property type="entry name" value="BCTRLSENSOR"/>
</dbReference>
<dbReference type="CDD" id="cd00082">
    <property type="entry name" value="HisKA"/>
    <property type="match status" value="1"/>
</dbReference>
<evidence type="ECO:0000313" key="13">
    <source>
        <dbReference type="Proteomes" id="UP000679690"/>
    </source>
</evidence>
<evidence type="ECO:0000256" key="6">
    <source>
        <dbReference type="ARBA" id="ARBA00022777"/>
    </source>
</evidence>
<dbReference type="Gene3D" id="3.30.565.10">
    <property type="entry name" value="Histidine kinase-like ATPase, C-terminal domain"/>
    <property type="match status" value="1"/>
</dbReference>
<evidence type="ECO:0000256" key="3">
    <source>
        <dbReference type="ARBA" id="ARBA00012438"/>
    </source>
</evidence>
<evidence type="ECO:0000256" key="4">
    <source>
        <dbReference type="ARBA" id="ARBA00022553"/>
    </source>
</evidence>
<evidence type="ECO:0000313" key="12">
    <source>
        <dbReference type="EMBL" id="MBO3744383.1"/>
    </source>
</evidence>
<dbReference type="InterPro" id="IPR050736">
    <property type="entry name" value="Sensor_HK_Regulatory"/>
</dbReference>
<feature type="domain" description="PAC" evidence="11">
    <location>
        <begin position="263"/>
        <end position="315"/>
    </location>
</feature>
<proteinExistence type="predicted"/>
<dbReference type="PROSITE" id="PS50112">
    <property type="entry name" value="PAS"/>
    <property type="match status" value="1"/>
</dbReference>
<dbReference type="PANTHER" id="PTHR43711">
    <property type="entry name" value="TWO-COMPONENT HISTIDINE KINASE"/>
    <property type="match status" value="1"/>
</dbReference>
<dbReference type="Pfam" id="PF13185">
    <property type="entry name" value="GAF_2"/>
    <property type="match status" value="1"/>
</dbReference>
<dbReference type="InterPro" id="IPR003661">
    <property type="entry name" value="HisK_dim/P_dom"/>
</dbReference>
<reference evidence="12 13" key="1">
    <citation type="submission" date="2021-03" db="EMBL/GenBank/DDBJ databases">
        <title>Actinoplanes flavus sp. nov., a novel actinomycete isolated from Coconut Palm rhizosphere soil.</title>
        <authorList>
            <person name="Luo X."/>
        </authorList>
    </citation>
    <scope>NUCLEOTIDE SEQUENCE [LARGE SCALE GENOMIC DNA]</scope>
    <source>
        <strain evidence="12 13">NEAU-H7</strain>
    </source>
</reference>
<dbReference type="SUPFAM" id="SSF47384">
    <property type="entry name" value="Homodimeric domain of signal transducing histidine kinase"/>
    <property type="match status" value="1"/>
</dbReference>
<evidence type="ECO:0000259" key="10">
    <source>
        <dbReference type="PROSITE" id="PS50112"/>
    </source>
</evidence>
<dbReference type="SUPFAM" id="SSF55785">
    <property type="entry name" value="PYP-like sensor domain (PAS domain)"/>
    <property type="match status" value="1"/>
</dbReference>
<keyword evidence="7" id="KW-0902">Two-component regulatory system</keyword>
<comment type="catalytic activity">
    <reaction evidence="1">
        <text>ATP + protein L-histidine = ADP + protein N-phospho-L-histidine.</text>
        <dbReference type="EC" id="2.7.13.3"/>
    </reaction>
</comment>
<dbReference type="InterPro" id="IPR029016">
    <property type="entry name" value="GAF-like_dom_sf"/>
</dbReference>
<sequence>MEEKGLPSDAQQPPGDADAPMVHGTTVRQVDFITGTLTEAPISKFAAVTARAAGAPTAVIHLAEGDQLRLAGGSGLPDGWQAISRVPATSTLTGLVIGQAHPLIIADIDKDPRVPRHSPARAVGARAFAGFPIRDPHGEIVGVCAVLDYQPRQWSPAELAGVDEGAQACTAFVVEHRAREDAEQQRLFLDAMLDSMQTGVAACDADGRLVFTNHTMRRLSGPTPADGSMQSWARNSPLTDADGNPIAADDIPLLRALAGERLRDLEVTVHLPDQRAMIVTTDAQPITTADGRRLGAVIAAHDITDRRRAERMRATELAVSEALAHAPSVRQAGPRILQAVCTTLGWPYAELWLVDEQADTLIPAVQYTLGGDPHGGVPPQLQHGDALTGAAWRTGKPVWIGDLDIPAATAGSHRRLHTGLAIPVPSGGHVLAVLSFFAGVVEDVTDDLLALLSGIGAHVGEFLERRRAEELTLALARSKDEYLALIGHELRTPLTSIGSYIEVMRDSDPSELTDELPAIVDVLSRNSDIMRHIIDDLLDLSALDSGHAELARVPVDLVSLVTAAVIAARPAAEAAGISLHLTAAPSEANVSGDPDRLGQVVTHLIDNAVNHSLDGGRITVTVIRPAPTTVQLDVTDTGIGVPTDEQDYLFTRFYRSRHTRQQRIPGAGLGLAISRAIIERHHGSIRHIPSEQAGTRISVRLPTGQPGALD</sequence>
<gene>
    <name evidence="12" type="ORF">J5X75_43545</name>
</gene>
<dbReference type="PANTHER" id="PTHR43711:SF1">
    <property type="entry name" value="HISTIDINE KINASE 1"/>
    <property type="match status" value="1"/>
</dbReference>
<dbReference type="CDD" id="cd00130">
    <property type="entry name" value="PAS"/>
    <property type="match status" value="1"/>
</dbReference>
<protein>
    <recommendedName>
        <fullName evidence="3">histidine kinase</fullName>
        <ecNumber evidence="3">2.7.13.3</ecNumber>
    </recommendedName>
</protein>
<evidence type="ECO:0000256" key="5">
    <source>
        <dbReference type="ARBA" id="ARBA00022679"/>
    </source>
</evidence>
<dbReference type="InterPro" id="IPR003018">
    <property type="entry name" value="GAF"/>
</dbReference>
<evidence type="ECO:0000259" key="11">
    <source>
        <dbReference type="PROSITE" id="PS50113"/>
    </source>
</evidence>
<comment type="caution">
    <text evidence="12">The sequence shown here is derived from an EMBL/GenBank/DDBJ whole genome shotgun (WGS) entry which is preliminary data.</text>
</comment>
<keyword evidence="4" id="KW-0597">Phosphoprotein</keyword>
<dbReference type="SMART" id="SM00388">
    <property type="entry name" value="HisKA"/>
    <property type="match status" value="1"/>
</dbReference>
<dbReference type="SUPFAM" id="SSF55781">
    <property type="entry name" value="GAF domain-like"/>
    <property type="match status" value="2"/>
</dbReference>
<dbReference type="PROSITE" id="PS50109">
    <property type="entry name" value="HIS_KIN"/>
    <property type="match status" value="1"/>
</dbReference>
<dbReference type="Pfam" id="PF00512">
    <property type="entry name" value="HisKA"/>
    <property type="match status" value="1"/>
</dbReference>
<dbReference type="InterPro" id="IPR000014">
    <property type="entry name" value="PAS"/>
</dbReference>
<dbReference type="InterPro" id="IPR004358">
    <property type="entry name" value="Sig_transdc_His_kin-like_C"/>
</dbReference>
<dbReference type="Gene3D" id="3.30.450.20">
    <property type="entry name" value="PAS domain"/>
    <property type="match status" value="1"/>
</dbReference>
<comment type="subcellular location">
    <subcellularLocation>
        <location evidence="2">Cell membrane</location>
    </subcellularLocation>
</comment>
<keyword evidence="5" id="KW-0808">Transferase</keyword>
<dbReference type="SMART" id="SM00387">
    <property type="entry name" value="HATPase_c"/>
    <property type="match status" value="1"/>
</dbReference>
<feature type="region of interest" description="Disordered" evidence="8">
    <location>
        <begin position="1"/>
        <end position="22"/>
    </location>
</feature>
<dbReference type="Gene3D" id="3.30.450.40">
    <property type="match status" value="2"/>
</dbReference>
<keyword evidence="6" id="KW-0418">Kinase</keyword>
<dbReference type="Pfam" id="PF01590">
    <property type="entry name" value="GAF"/>
    <property type="match status" value="1"/>
</dbReference>
<dbReference type="PROSITE" id="PS50113">
    <property type="entry name" value="PAC"/>
    <property type="match status" value="1"/>
</dbReference>
<dbReference type="InterPro" id="IPR036890">
    <property type="entry name" value="HATPase_C_sf"/>
</dbReference>
<keyword evidence="13" id="KW-1185">Reference proteome</keyword>
<dbReference type="Gene3D" id="1.10.287.130">
    <property type="match status" value="1"/>
</dbReference>
<dbReference type="InterPro" id="IPR035965">
    <property type="entry name" value="PAS-like_dom_sf"/>
</dbReference>
<dbReference type="EMBL" id="JAGFNS010000068">
    <property type="protein sequence ID" value="MBO3744383.1"/>
    <property type="molecule type" value="Genomic_DNA"/>
</dbReference>
<dbReference type="InterPro" id="IPR003594">
    <property type="entry name" value="HATPase_dom"/>
</dbReference>
<feature type="domain" description="Histidine kinase" evidence="9">
    <location>
        <begin position="485"/>
        <end position="705"/>
    </location>
</feature>
<evidence type="ECO:0000256" key="1">
    <source>
        <dbReference type="ARBA" id="ARBA00000085"/>
    </source>
</evidence>
<feature type="domain" description="PAS" evidence="10">
    <location>
        <begin position="185"/>
        <end position="226"/>
    </location>
</feature>
<dbReference type="Proteomes" id="UP000679690">
    <property type="component" value="Unassembled WGS sequence"/>
</dbReference>
<dbReference type="InterPro" id="IPR013656">
    <property type="entry name" value="PAS_4"/>
</dbReference>
<dbReference type="InterPro" id="IPR000700">
    <property type="entry name" value="PAS-assoc_C"/>
</dbReference>
<name>A0ABS3V0M7_9ACTN</name>
<dbReference type="RefSeq" id="WP_208473610.1">
    <property type="nucleotide sequence ID" value="NZ_JAGFNS010000068.1"/>
</dbReference>
<accession>A0ABS3V0M7</accession>
<dbReference type="Pfam" id="PF02518">
    <property type="entry name" value="HATPase_c"/>
    <property type="match status" value="1"/>
</dbReference>
<evidence type="ECO:0000256" key="8">
    <source>
        <dbReference type="SAM" id="MobiDB-lite"/>
    </source>
</evidence>
<dbReference type="InterPro" id="IPR036097">
    <property type="entry name" value="HisK_dim/P_sf"/>
</dbReference>
<dbReference type="NCBIfam" id="TIGR00229">
    <property type="entry name" value="sensory_box"/>
    <property type="match status" value="1"/>
</dbReference>
<dbReference type="InterPro" id="IPR005467">
    <property type="entry name" value="His_kinase_dom"/>
</dbReference>
<organism evidence="12 13">
    <name type="scientific">Actinoplanes flavus</name>
    <dbReference type="NCBI Taxonomy" id="2820290"/>
    <lineage>
        <taxon>Bacteria</taxon>
        <taxon>Bacillati</taxon>
        <taxon>Actinomycetota</taxon>
        <taxon>Actinomycetes</taxon>
        <taxon>Micromonosporales</taxon>
        <taxon>Micromonosporaceae</taxon>
        <taxon>Actinoplanes</taxon>
    </lineage>
</organism>